<dbReference type="InterPro" id="IPR015421">
    <property type="entry name" value="PyrdxlP-dep_Trfase_major"/>
</dbReference>
<evidence type="ECO:0000313" key="13">
    <source>
        <dbReference type="EMBL" id="GKT36172.1"/>
    </source>
</evidence>
<keyword evidence="6" id="KW-0067">ATP-binding</keyword>
<dbReference type="InterPro" id="IPR036921">
    <property type="entry name" value="PurM-like_N_sf"/>
</dbReference>
<dbReference type="SUPFAM" id="SSF55326">
    <property type="entry name" value="PurM N-terminal domain-like"/>
    <property type="match status" value="1"/>
</dbReference>
<proteinExistence type="inferred from homology"/>
<feature type="domain" description="PurM-like N-terminal" evidence="12">
    <location>
        <begin position="594"/>
        <end position="653"/>
    </location>
</feature>
<evidence type="ECO:0000256" key="1">
    <source>
        <dbReference type="ARBA" id="ARBA00001933"/>
    </source>
</evidence>
<gene>
    <name evidence="13" type="ORF">ADUPG1_009187</name>
</gene>
<evidence type="ECO:0000256" key="10">
    <source>
        <dbReference type="RuleBase" id="RU004504"/>
    </source>
</evidence>
<evidence type="ECO:0000256" key="2">
    <source>
        <dbReference type="ARBA" id="ARBA00006490"/>
    </source>
</evidence>
<dbReference type="InterPro" id="IPR016188">
    <property type="entry name" value="PurM-like_N"/>
</dbReference>
<evidence type="ECO:0000256" key="4">
    <source>
        <dbReference type="ARBA" id="ARBA00022723"/>
    </source>
</evidence>
<accession>A0ABQ5KUP0</accession>
<dbReference type="EMBL" id="BQXS01011157">
    <property type="protein sequence ID" value="GKT36172.1"/>
    <property type="molecule type" value="Genomic_DNA"/>
</dbReference>
<dbReference type="Gene3D" id="3.30.1330.10">
    <property type="entry name" value="PurM-like, N-terminal domain"/>
    <property type="match status" value="1"/>
</dbReference>
<dbReference type="InterPro" id="IPR020578">
    <property type="entry name" value="Aminotrans_V_PyrdxlP_BS"/>
</dbReference>
<dbReference type="SUPFAM" id="SSF53383">
    <property type="entry name" value="PLP-dependent transferases"/>
    <property type="match status" value="1"/>
</dbReference>
<organism evidence="13 14">
    <name type="scientific">Aduncisulcus paluster</name>
    <dbReference type="NCBI Taxonomy" id="2918883"/>
    <lineage>
        <taxon>Eukaryota</taxon>
        <taxon>Metamonada</taxon>
        <taxon>Carpediemonas-like organisms</taxon>
        <taxon>Aduncisulcus</taxon>
    </lineage>
</organism>
<keyword evidence="7" id="KW-0663">Pyridoxal phosphate</keyword>
<dbReference type="PANTHER" id="PTHR11601">
    <property type="entry name" value="CYSTEINE DESULFURYLASE FAMILY MEMBER"/>
    <property type="match status" value="1"/>
</dbReference>
<dbReference type="InterPro" id="IPR015422">
    <property type="entry name" value="PyrdxlP-dep_Trfase_small"/>
</dbReference>
<keyword evidence="9" id="KW-0411">Iron-sulfur</keyword>
<keyword evidence="5" id="KW-0547">Nucleotide-binding</keyword>
<dbReference type="Gene3D" id="3.90.1150.10">
    <property type="entry name" value="Aspartate Aminotransferase, domain 1"/>
    <property type="match status" value="2"/>
</dbReference>
<dbReference type="InterPro" id="IPR015424">
    <property type="entry name" value="PyrdxlP-dep_Trfase"/>
</dbReference>
<comment type="caution">
    <text evidence="13">The sequence shown here is derived from an EMBL/GenBank/DDBJ whole genome shotgun (WGS) entry which is preliminary data.</text>
</comment>
<protein>
    <recommendedName>
        <fullName evidence="3">cysteine desulfurase</fullName>
        <ecNumber evidence="3">2.8.1.7</ecNumber>
    </recommendedName>
</protein>
<keyword evidence="14" id="KW-1185">Reference proteome</keyword>
<evidence type="ECO:0000256" key="7">
    <source>
        <dbReference type="ARBA" id="ARBA00022898"/>
    </source>
</evidence>
<evidence type="ECO:0000313" key="14">
    <source>
        <dbReference type="Proteomes" id="UP001057375"/>
    </source>
</evidence>
<dbReference type="PROSITE" id="PS00595">
    <property type="entry name" value="AA_TRANSFER_CLASS_5"/>
    <property type="match status" value="1"/>
</dbReference>
<dbReference type="Pfam" id="PF00586">
    <property type="entry name" value="AIRS"/>
    <property type="match status" value="1"/>
</dbReference>
<name>A0ABQ5KUP0_9EUKA</name>
<dbReference type="NCBIfam" id="TIGR00476">
    <property type="entry name" value="selD"/>
    <property type="match status" value="1"/>
</dbReference>
<evidence type="ECO:0000259" key="12">
    <source>
        <dbReference type="Pfam" id="PF00586"/>
    </source>
</evidence>
<reference evidence="13" key="1">
    <citation type="submission" date="2022-03" db="EMBL/GenBank/DDBJ databases">
        <title>Draft genome sequence of Aduncisulcus paluster, a free-living microaerophilic Fornicata.</title>
        <authorList>
            <person name="Yuyama I."/>
            <person name="Kume K."/>
            <person name="Tamura T."/>
            <person name="Inagaki Y."/>
            <person name="Hashimoto T."/>
        </authorList>
    </citation>
    <scope>NUCLEOTIDE SEQUENCE</scope>
    <source>
        <strain evidence="13">NY0171</strain>
    </source>
</reference>
<dbReference type="EC" id="2.8.1.7" evidence="3"/>
<evidence type="ECO:0000256" key="5">
    <source>
        <dbReference type="ARBA" id="ARBA00022741"/>
    </source>
</evidence>
<feature type="non-terminal residue" evidence="13">
    <location>
        <position position="655"/>
    </location>
</feature>
<dbReference type="Proteomes" id="UP001057375">
    <property type="component" value="Unassembled WGS sequence"/>
</dbReference>
<dbReference type="Gene3D" id="3.40.640.10">
    <property type="entry name" value="Type I PLP-dependent aspartate aminotransferase-like (Major domain)"/>
    <property type="match status" value="1"/>
</dbReference>
<dbReference type="Pfam" id="PF00266">
    <property type="entry name" value="Aminotran_5"/>
    <property type="match status" value="1"/>
</dbReference>
<evidence type="ECO:0000256" key="9">
    <source>
        <dbReference type="ARBA" id="ARBA00023014"/>
    </source>
</evidence>
<evidence type="ECO:0000256" key="6">
    <source>
        <dbReference type="ARBA" id="ARBA00022840"/>
    </source>
</evidence>
<dbReference type="InterPro" id="IPR004536">
    <property type="entry name" value="SPS/SelD"/>
</dbReference>
<dbReference type="InterPro" id="IPR000192">
    <property type="entry name" value="Aminotrans_V_dom"/>
</dbReference>
<keyword evidence="4" id="KW-0479">Metal-binding</keyword>
<keyword evidence="8" id="KW-0408">Iron</keyword>
<comment type="similarity">
    <text evidence="2">Belongs to the class-V pyridoxal-phosphate-dependent aminotransferase family. NifS/IscS subfamily.</text>
</comment>
<dbReference type="PANTHER" id="PTHR11601:SF34">
    <property type="entry name" value="CYSTEINE DESULFURASE"/>
    <property type="match status" value="1"/>
</dbReference>
<feature type="domain" description="Aminotransferase class V" evidence="11">
    <location>
        <begin position="1"/>
        <end position="293"/>
    </location>
</feature>
<dbReference type="Gene3D" id="1.10.260.50">
    <property type="match status" value="1"/>
</dbReference>
<sequence>MYLDYNGTTPLHPRVATIMKNAIGDGYFTGLFGNPSSVHKEGVAGKRAISKARRNLCKLLDTHVTNVVFNSGGTEADNAAIIASIKCLQNHLESSSSSSEKPHVRVLISEMEHPAIKELKPFIEEMNAEFHFVPVNKFGQVTPDLVKHELDKNSIPVACVSIMLANNEIGTISPIHKICETVLAWSQTNQSFFTPFLHCDAAQAIGKVPVSVTSLGVDFLTLAGHKLYAPKGIGCLICANDRAKDIVRKYNVIHGAAQEDGLRPGTENVLSIIALGEAAAVAIEEMEARVMDSAICTLSFLYSMLCHLNGDSVMEISTDSIPIVEKYVQSQIRLHSKAFKLNGILSYLLHHGLFMKCINKLCDSIRSASKDDSSPIRVPCDVLQSSCPFLPNTLSISLCQVEANTLTAALAKTLSVSAGAACHSDIVEISDTLQAIHCPIEYAMGTIRVSNGCGVSCSECIEGGQLFGREIRGILGERIGKMLVEACEKWYEIGTEGIWLKIDDSQLADTPVEVIQEKEEEEVLSVQTKTVQETESASMSGCPLFPEYASVQLTAYTSGQGCACKLRPQALERALRSIAPFYDPALLVGTNNADDACVYDIGDGRVLVSTVDFFTPVVDDPVDFGRIAASNALSDVYAMNAKPIFALAVCAFPSA</sequence>
<evidence type="ECO:0000256" key="8">
    <source>
        <dbReference type="ARBA" id="ARBA00023004"/>
    </source>
</evidence>
<comment type="cofactor">
    <cofactor evidence="1 10">
        <name>pyridoxal 5'-phosphate</name>
        <dbReference type="ChEBI" id="CHEBI:597326"/>
    </cofactor>
</comment>
<evidence type="ECO:0000259" key="11">
    <source>
        <dbReference type="Pfam" id="PF00266"/>
    </source>
</evidence>
<evidence type="ECO:0000256" key="3">
    <source>
        <dbReference type="ARBA" id="ARBA00012239"/>
    </source>
</evidence>